<evidence type="ECO:0000256" key="2">
    <source>
        <dbReference type="ARBA" id="ARBA00023125"/>
    </source>
</evidence>
<sequence>MPKMSKREDLGHQLITVSRRYRRVMDTVFAAHGLSTASTLPLRFLAREARPYRQKELAEHLDIEGPTLVRVLDTLVARGFVERAEDPVDRRAKLVSVTVAGHAFLHALAGQLDALRNTIFAGVPETEVASALRLLERIDKNIEAQGNKT</sequence>
<dbReference type="InterPro" id="IPR036388">
    <property type="entry name" value="WH-like_DNA-bd_sf"/>
</dbReference>
<dbReference type="SUPFAM" id="SSF46785">
    <property type="entry name" value="Winged helix' DNA-binding domain"/>
    <property type="match status" value="1"/>
</dbReference>
<keyword evidence="3" id="KW-0804">Transcription</keyword>
<dbReference type="InterPro" id="IPR039422">
    <property type="entry name" value="MarR/SlyA-like"/>
</dbReference>
<gene>
    <name evidence="5" type="ORF">SAMN05421580_1137</name>
</gene>
<dbReference type="PROSITE" id="PS50995">
    <property type="entry name" value="HTH_MARR_2"/>
    <property type="match status" value="1"/>
</dbReference>
<dbReference type="Proteomes" id="UP000186221">
    <property type="component" value="Unassembled WGS sequence"/>
</dbReference>
<organism evidence="5 6">
    <name type="scientific">Rhodobacter aestuarii</name>
    <dbReference type="NCBI Taxonomy" id="453582"/>
    <lineage>
        <taxon>Bacteria</taxon>
        <taxon>Pseudomonadati</taxon>
        <taxon>Pseudomonadota</taxon>
        <taxon>Alphaproteobacteria</taxon>
        <taxon>Rhodobacterales</taxon>
        <taxon>Rhodobacter group</taxon>
        <taxon>Rhodobacter</taxon>
    </lineage>
</organism>
<dbReference type="InterPro" id="IPR036390">
    <property type="entry name" value="WH_DNA-bd_sf"/>
</dbReference>
<dbReference type="Pfam" id="PF12802">
    <property type="entry name" value="MarR_2"/>
    <property type="match status" value="1"/>
</dbReference>
<accession>A0A1N7Q5F5</accession>
<reference evidence="6" key="1">
    <citation type="submission" date="2017-01" db="EMBL/GenBank/DDBJ databases">
        <authorList>
            <person name="Varghese N."/>
            <person name="Submissions S."/>
        </authorList>
    </citation>
    <scope>NUCLEOTIDE SEQUENCE [LARGE SCALE GENOMIC DNA]</scope>
    <source>
        <strain evidence="6">DSM 19945</strain>
    </source>
</reference>
<dbReference type="GO" id="GO:0006950">
    <property type="term" value="P:response to stress"/>
    <property type="evidence" value="ECO:0007669"/>
    <property type="project" value="TreeGrafter"/>
</dbReference>
<keyword evidence="1" id="KW-0805">Transcription regulation</keyword>
<evidence type="ECO:0000256" key="1">
    <source>
        <dbReference type="ARBA" id="ARBA00023015"/>
    </source>
</evidence>
<dbReference type="EMBL" id="FTOG01000013">
    <property type="protein sequence ID" value="SIT17827.1"/>
    <property type="molecule type" value="Genomic_DNA"/>
</dbReference>
<evidence type="ECO:0000313" key="5">
    <source>
        <dbReference type="EMBL" id="SIT17827.1"/>
    </source>
</evidence>
<dbReference type="PRINTS" id="PR00598">
    <property type="entry name" value="HTHMARR"/>
</dbReference>
<dbReference type="PANTHER" id="PTHR33164:SF64">
    <property type="entry name" value="TRANSCRIPTIONAL REGULATOR SLYA"/>
    <property type="match status" value="1"/>
</dbReference>
<keyword evidence="6" id="KW-1185">Reference proteome</keyword>
<dbReference type="Gene3D" id="1.10.10.10">
    <property type="entry name" value="Winged helix-like DNA-binding domain superfamily/Winged helix DNA-binding domain"/>
    <property type="match status" value="1"/>
</dbReference>
<dbReference type="SMART" id="SM00347">
    <property type="entry name" value="HTH_MARR"/>
    <property type="match status" value="1"/>
</dbReference>
<evidence type="ECO:0000313" key="6">
    <source>
        <dbReference type="Proteomes" id="UP000186221"/>
    </source>
</evidence>
<feature type="domain" description="HTH marR-type" evidence="4">
    <location>
        <begin position="7"/>
        <end position="140"/>
    </location>
</feature>
<dbReference type="GO" id="GO:0003677">
    <property type="term" value="F:DNA binding"/>
    <property type="evidence" value="ECO:0007669"/>
    <property type="project" value="UniProtKB-KW"/>
</dbReference>
<dbReference type="InterPro" id="IPR000835">
    <property type="entry name" value="HTH_MarR-typ"/>
</dbReference>
<dbReference type="PROSITE" id="PS01117">
    <property type="entry name" value="HTH_MARR_1"/>
    <property type="match status" value="1"/>
</dbReference>
<dbReference type="STRING" id="453582.SAMN05421580_1137"/>
<dbReference type="InterPro" id="IPR023187">
    <property type="entry name" value="Tscrpt_reg_MarR-type_CS"/>
</dbReference>
<dbReference type="RefSeq" id="WP_076486152.1">
    <property type="nucleotide sequence ID" value="NZ_FTOG01000013.1"/>
</dbReference>
<protein>
    <submittedName>
        <fullName evidence="5">MarR family transcriptional regulator, transcriptional regulator for hemolysin</fullName>
    </submittedName>
</protein>
<evidence type="ECO:0000259" key="4">
    <source>
        <dbReference type="PROSITE" id="PS50995"/>
    </source>
</evidence>
<proteinExistence type="predicted"/>
<keyword evidence="2" id="KW-0238">DNA-binding</keyword>
<dbReference type="AlphaFoldDB" id="A0A1N7Q5F5"/>
<evidence type="ECO:0000256" key="3">
    <source>
        <dbReference type="ARBA" id="ARBA00023163"/>
    </source>
</evidence>
<dbReference type="GO" id="GO:0003700">
    <property type="term" value="F:DNA-binding transcription factor activity"/>
    <property type="evidence" value="ECO:0007669"/>
    <property type="project" value="InterPro"/>
</dbReference>
<dbReference type="PANTHER" id="PTHR33164">
    <property type="entry name" value="TRANSCRIPTIONAL REGULATOR, MARR FAMILY"/>
    <property type="match status" value="1"/>
</dbReference>
<name>A0A1N7Q5F5_9RHOB</name>
<dbReference type="OrthoDB" id="8452803at2"/>